<dbReference type="OrthoDB" id="118524at2"/>
<evidence type="ECO:0000313" key="6">
    <source>
        <dbReference type="Proteomes" id="UP000177870"/>
    </source>
</evidence>
<comment type="cofactor">
    <cofactor evidence="1">
        <name>Fe(2+)</name>
        <dbReference type="ChEBI" id="CHEBI:29033"/>
    </cofactor>
</comment>
<gene>
    <name evidence="5" type="ORF">BJP34_18070</name>
</gene>
<keyword evidence="3" id="KW-0408">Iron</keyword>
<evidence type="ECO:0000256" key="3">
    <source>
        <dbReference type="ARBA" id="ARBA00023004"/>
    </source>
</evidence>
<protein>
    <submittedName>
        <fullName evidence="5">Cupin</fullName>
    </submittedName>
</protein>
<dbReference type="PANTHER" id="PTHR13096:SF8">
    <property type="entry name" value="RIBOSOMAL OXYGENASE 1"/>
    <property type="match status" value="1"/>
</dbReference>
<dbReference type="GO" id="GO:0046872">
    <property type="term" value="F:metal ion binding"/>
    <property type="evidence" value="ECO:0007669"/>
    <property type="project" value="UniProtKB-KW"/>
</dbReference>
<evidence type="ECO:0000256" key="2">
    <source>
        <dbReference type="ARBA" id="ARBA00022723"/>
    </source>
</evidence>
<dbReference type="STRING" id="1458985.BJP34_18070"/>
<dbReference type="SMART" id="SM00558">
    <property type="entry name" value="JmjC"/>
    <property type="match status" value="1"/>
</dbReference>
<evidence type="ECO:0000313" key="5">
    <source>
        <dbReference type="EMBL" id="AOX04383.1"/>
    </source>
</evidence>
<dbReference type="PANTHER" id="PTHR13096">
    <property type="entry name" value="MINA53 MYC INDUCED NUCLEAR ANTIGEN"/>
    <property type="match status" value="1"/>
</dbReference>
<dbReference type="Pfam" id="PF08007">
    <property type="entry name" value="JmjC_2"/>
    <property type="match status" value="1"/>
</dbReference>
<evidence type="ECO:0000256" key="1">
    <source>
        <dbReference type="ARBA" id="ARBA00001954"/>
    </source>
</evidence>
<organism evidence="5 6">
    <name type="scientific">Moorena producens PAL-8-15-08-1</name>
    <dbReference type="NCBI Taxonomy" id="1458985"/>
    <lineage>
        <taxon>Bacteria</taxon>
        <taxon>Bacillati</taxon>
        <taxon>Cyanobacteriota</taxon>
        <taxon>Cyanophyceae</taxon>
        <taxon>Coleofasciculales</taxon>
        <taxon>Coleofasciculaceae</taxon>
        <taxon>Moorena</taxon>
    </lineage>
</organism>
<accession>A0A1D8U3I1</accession>
<dbReference type="SUPFAM" id="SSF51197">
    <property type="entry name" value="Clavaminate synthase-like"/>
    <property type="match status" value="1"/>
</dbReference>
<proteinExistence type="predicted"/>
<reference evidence="6" key="1">
    <citation type="submission" date="2016-10" db="EMBL/GenBank/DDBJ databases">
        <title>Comparative genomics uncovers the prolific and rare metabolic potential of the cyanobacterial genus Moorea.</title>
        <authorList>
            <person name="Leao T."/>
            <person name="Castelao G."/>
            <person name="Korobeynikov A."/>
            <person name="Monroe E.A."/>
            <person name="Podell S."/>
            <person name="Glukhov E."/>
            <person name="Allen E."/>
            <person name="Gerwick W.H."/>
            <person name="Gerwick L."/>
        </authorList>
    </citation>
    <scope>NUCLEOTIDE SEQUENCE [LARGE SCALE GENOMIC DNA]</scope>
    <source>
        <strain evidence="6">PAL-8-15-08-1</strain>
    </source>
</reference>
<feature type="domain" description="JmjC" evidence="4">
    <location>
        <begin position="84"/>
        <end position="226"/>
    </location>
</feature>
<dbReference type="KEGG" id="mpro:BJP34_18070"/>
<sequence length="385" mass="44385">MSVLAKILKPYSEQKFLEYHWTSKAVFIPSEDETKFADLFSWQKLTDLLNFHQFKYPELRLALDGKVLEEKENANLIKWCQSGATLIIDKVHKLVPEITNFTSEVRQDLGYSAQVNSYCSWPSQQGFSCHYDTHDVFILQIDGNKEWYVFTDTLKYPLTEQKSASETPPEGEPYLKCTLTPGDVLYIPRGHWHYAVALDQPSLHLTLGIHCQTGVDFLDWLVSELRENEAWRKNLPLRFDAAPLDQSIDNLIENFKEYLTNSDIQERYNCYLDGLVKPLARYSLPTQAGFNIFPNGVETRFSNPKFKRLKILHLPNDNGYKIIVSGKEIALRGVTDSLVENLFTRETFTGSDVMTWLPDFDWEVDVAPLLTHLVTEGIIFVDSRV</sequence>
<dbReference type="RefSeq" id="WP_070396743.1">
    <property type="nucleotide sequence ID" value="NZ_CP017599.1"/>
</dbReference>
<dbReference type="AlphaFoldDB" id="A0A1D8U3I1"/>
<dbReference type="PROSITE" id="PS51184">
    <property type="entry name" value="JMJC"/>
    <property type="match status" value="1"/>
</dbReference>
<name>A0A1D8U3I1_9CYAN</name>
<dbReference type="EMBL" id="CP017599">
    <property type="protein sequence ID" value="AOX04383.1"/>
    <property type="molecule type" value="Genomic_DNA"/>
</dbReference>
<dbReference type="Proteomes" id="UP000177870">
    <property type="component" value="Chromosome"/>
</dbReference>
<dbReference type="InterPro" id="IPR003347">
    <property type="entry name" value="JmjC_dom"/>
</dbReference>
<keyword evidence="2" id="KW-0479">Metal-binding</keyword>
<dbReference type="InterPro" id="IPR039994">
    <property type="entry name" value="NO66-like"/>
</dbReference>
<evidence type="ECO:0000259" key="4">
    <source>
        <dbReference type="PROSITE" id="PS51184"/>
    </source>
</evidence>
<dbReference type="Gene3D" id="2.60.120.650">
    <property type="entry name" value="Cupin"/>
    <property type="match status" value="1"/>
</dbReference>